<dbReference type="Pfam" id="PF03007">
    <property type="entry name" value="WS_DGAT_cat"/>
    <property type="match status" value="1"/>
</dbReference>
<dbReference type="InterPro" id="IPR004255">
    <property type="entry name" value="O-acyltransferase_WSD1_N"/>
</dbReference>
<dbReference type="InterPro" id="IPR023213">
    <property type="entry name" value="CAT-like_dom_sf"/>
</dbReference>
<dbReference type="Gene3D" id="3.30.559.10">
    <property type="entry name" value="Chloramphenicol acetyltransferase-like domain"/>
    <property type="match status" value="1"/>
</dbReference>
<dbReference type="PANTHER" id="PTHR31650:SF1">
    <property type="entry name" value="WAX ESTER SYNTHASE_DIACYLGLYCEROL ACYLTRANSFERASE 4-RELATED"/>
    <property type="match status" value="1"/>
</dbReference>
<dbReference type="EMBL" id="JACCBJ010000001">
    <property type="protein sequence ID" value="NYD73718.1"/>
    <property type="molecule type" value="Genomic_DNA"/>
</dbReference>
<dbReference type="GO" id="GO:0019432">
    <property type="term" value="P:triglyceride biosynthetic process"/>
    <property type="evidence" value="ECO:0007669"/>
    <property type="project" value="UniProtKB-UniPathway"/>
</dbReference>
<keyword evidence="14" id="KW-1185">Reference proteome</keyword>
<dbReference type="GO" id="GO:0005886">
    <property type="term" value="C:plasma membrane"/>
    <property type="evidence" value="ECO:0007669"/>
    <property type="project" value="TreeGrafter"/>
</dbReference>
<comment type="catalytic activity">
    <reaction evidence="10">
        <text>an acyl-CoA + a 1,2-diacyl-sn-glycerol = a triacyl-sn-glycerol + CoA</text>
        <dbReference type="Rhea" id="RHEA:10868"/>
        <dbReference type="ChEBI" id="CHEBI:17815"/>
        <dbReference type="ChEBI" id="CHEBI:57287"/>
        <dbReference type="ChEBI" id="CHEBI:58342"/>
        <dbReference type="ChEBI" id="CHEBI:64615"/>
        <dbReference type="EC" id="2.3.1.20"/>
    </reaction>
</comment>
<sequence length="440" mass="46116">MKTVRAATPMAAVDAANFTVEQGQPNVVTLVGLLAPGGFVDGTGDPDVDALREVLAPRVERLAALHRVPVESGGEWRWRSVDPDLAQHIRVIRPEPPTADGDASTALERTCARVVMTPLDTRRPLWEVLLVPRVAGDRCGMLFRLHHAVADGLGAEAVVAALSDPLPAETPVAAGPGPADPAAPGRRPFVLRLGDLVDQTLAVFRRRVHSKVLLGPLGATRDVAFLEVDLASLHEGARRLGGTINDAFLAAFGRGIRAMLVAAGEVPPATLPVSSPVRLARSAGAGNATGVMLVEIPVGSAQGDPRSDGSVARVAAVTRSEKARARAVGTFRLMRSPRAARFLMRFARRQRAVAAIASELTGPAHALRLAGADLAAAWPLALLSGNVRVGALAVSYAGRFRVSVQTDGEHVPPARVLADAMADALDRIAAQGERQAERTG</sequence>
<dbReference type="UniPathway" id="UPA00282"/>
<dbReference type="SUPFAM" id="SSF52777">
    <property type="entry name" value="CoA-dependent acyltransferases"/>
    <property type="match status" value="1"/>
</dbReference>
<evidence type="ECO:0000256" key="9">
    <source>
        <dbReference type="ARBA" id="ARBA00023315"/>
    </source>
</evidence>
<evidence type="ECO:0000313" key="14">
    <source>
        <dbReference type="Proteomes" id="UP000589620"/>
    </source>
</evidence>
<keyword evidence="7" id="KW-0319">Glycerol metabolism</keyword>
<comment type="similarity">
    <text evidence="3">Belongs to the long-chain O-acyltransferase family.</text>
</comment>
<evidence type="ECO:0000256" key="1">
    <source>
        <dbReference type="ARBA" id="ARBA00004771"/>
    </source>
</evidence>
<feature type="domain" description="O-acyltransferase WSD1 C-terminal" evidence="12">
    <location>
        <begin position="286"/>
        <end position="428"/>
    </location>
</feature>
<evidence type="ECO:0000256" key="7">
    <source>
        <dbReference type="ARBA" id="ARBA00022798"/>
    </source>
</evidence>
<evidence type="ECO:0000256" key="5">
    <source>
        <dbReference type="ARBA" id="ARBA00022516"/>
    </source>
</evidence>
<dbReference type="Pfam" id="PF06974">
    <property type="entry name" value="WS_DGAT_C"/>
    <property type="match status" value="1"/>
</dbReference>
<evidence type="ECO:0000256" key="6">
    <source>
        <dbReference type="ARBA" id="ARBA00022679"/>
    </source>
</evidence>
<feature type="domain" description="O-acyltransferase WSD1-like N-terminal" evidence="11">
    <location>
        <begin position="12"/>
        <end position="183"/>
    </location>
</feature>
<keyword evidence="9" id="KW-0012">Acyltransferase</keyword>
<dbReference type="RefSeq" id="WP_179455348.1">
    <property type="nucleotide sequence ID" value="NZ_BAAAPX010000001.1"/>
</dbReference>
<dbReference type="GO" id="GO:0004144">
    <property type="term" value="F:diacylglycerol O-acyltransferase activity"/>
    <property type="evidence" value="ECO:0007669"/>
    <property type="project" value="UniProtKB-EC"/>
</dbReference>
<evidence type="ECO:0000259" key="12">
    <source>
        <dbReference type="Pfam" id="PF06974"/>
    </source>
</evidence>
<evidence type="ECO:0000256" key="4">
    <source>
        <dbReference type="ARBA" id="ARBA00013244"/>
    </source>
</evidence>
<evidence type="ECO:0000256" key="8">
    <source>
        <dbReference type="ARBA" id="ARBA00023098"/>
    </source>
</evidence>
<evidence type="ECO:0000259" key="11">
    <source>
        <dbReference type="Pfam" id="PF03007"/>
    </source>
</evidence>
<dbReference type="InterPro" id="IPR045034">
    <property type="entry name" value="O-acyltransferase_WSD1-like"/>
</dbReference>
<dbReference type="Proteomes" id="UP000589620">
    <property type="component" value="Unassembled WGS sequence"/>
</dbReference>
<dbReference type="InterPro" id="IPR009721">
    <property type="entry name" value="O-acyltransferase_WSD1_C"/>
</dbReference>
<name>A0A852SX53_9MICO</name>
<dbReference type="AlphaFoldDB" id="A0A852SX53"/>
<dbReference type="EC" id="2.3.1.20" evidence="4"/>
<dbReference type="PANTHER" id="PTHR31650">
    <property type="entry name" value="O-ACYLTRANSFERASE (WSD1-LIKE) FAMILY PROTEIN"/>
    <property type="match status" value="1"/>
</dbReference>
<reference evidence="13 14" key="1">
    <citation type="submission" date="2020-07" db="EMBL/GenBank/DDBJ databases">
        <title>Sequencing the genomes of 1000 actinobacteria strains.</title>
        <authorList>
            <person name="Klenk H.-P."/>
        </authorList>
    </citation>
    <scope>NUCLEOTIDE SEQUENCE [LARGE SCALE GENOMIC DNA]</scope>
    <source>
        <strain evidence="13 14">DSM 23871</strain>
    </source>
</reference>
<keyword evidence="5" id="KW-0444">Lipid biosynthesis</keyword>
<organism evidence="13 14">
    <name type="scientific">Leifsonia soli</name>
    <dbReference type="NCBI Taxonomy" id="582665"/>
    <lineage>
        <taxon>Bacteria</taxon>
        <taxon>Bacillati</taxon>
        <taxon>Actinomycetota</taxon>
        <taxon>Actinomycetes</taxon>
        <taxon>Micrococcales</taxon>
        <taxon>Microbacteriaceae</taxon>
        <taxon>Leifsonia</taxon>
    </lineage>
</organism>
<evidence type="ECO:0000256" key="3">
    <source>
        <dbReference type="ARBA" id="ARBA00009587"/>
    </source>
</evidence>
<evidence type="ECO:0000256" key="10">
    <source>
        <dbReference type="ARBA" id="ARBA00048109"/>
    </source>
</evidence>
<evidence type="ECO:0000313" key="13">
    <source>
        <dbReference type="EMBL" id="NYD73718.1"/>
    </source>
</evidence>
<keyword evidence="8" id="KW-0443">Lipid metabolism</keyword>
<accession>A0A852SX53</accession>
<keyword evidence="6" id="KW-0808">Transferase</keyword>
<protein>
    <recommendedName>
        <fullName evidence="4">diacylglycerol O-acyltransferase</fullName>
        <ecNumber evidence="4">2.3.1.20</ecNumber>
    </recommendedName>
</protein>
<comment type="caution">
    <text evidence="13">The sequence shown here is derived from an EMBL/GenBank/DDBJ whole genome shotgun (WGS) entry which is preliminary data.</text>
</comment>
<comment type="pathway">
    <text evidence="1">Glycerolipid metabolism; triacylglycerol biosynthesis.</text>
</comment>
<gene>
    <name evidence="13" type="ORF">BJ963_001237</name>
</gene>
<comment type="pathway">
    <text evidence="2">Lipid metabolism.</text>
</comment>
<dbReference type="GO" id="GO:0006071">
    <property type="term" value="P:glycerol metabolic process"/>
    <property type="evidence" value="ECO:0007669"/>
    <property type="project" value="UniProtKB-KW"/>
</dbReference>
<proteinExistence type="inferred from homology"/>
<evidence type="ECO:0000256" key="2">
    <source>
        <dbReference type="ARBA" id="ARBA00005189"/>
    </source>
</evidence>